<evidence type="ECO:0000256" key="1">
    <source>
        <dbReference type="SAM" id="MobiDB-lite"/>
    </source>
</evidence>
<gene>
    <name evidence="2" type="ORF">D0544_03015</name>
</gene>
<sequence length="203" mass="22288">MTGRHPTQPLPPAAAPQPAGLRPGFTAPTTILMADGRQLPIWCLQRGDPVQNHSGGIARVVSLLVQRLGPRALCGFNTDPPFFTEGLRFLATDGWRCLKPSPGEACNLYPTLGPLLSGCRLLHWNHGYRKSTGKAPGLRAAPLFNAYDIDHIEERHPSPATRVFSLVFDRESIIISSGFLVHGPTEEMIPETPLREYPLKVVR</sequence>
<dbReference type="InterPro" id="IPR036844">
    <property type="entry name" value="Hint_dom_sf"/>
</dbReference>
<dbReference type="Proteomes" id="UP000280792">
    <property type="component" value="Unassembled WGS sequence"/>
</dbReference>
<feature type="region of interest" description="Disordered" evidence="1">
    <location>
        <begin position="1"/>
        <end position="21"/>
    </location>
</feature>
<reference evidence="2 3" key="2">
    <citation type="submission" date="2018-12" db="EMBL/GenBank/DDBJ databases">
        <title>Simiduia agarivorans gen. nov., sp. nov., a marine, agarolytic bacterium isolated from shallow coastal water from Keelung, Taiwan.</title>
        <authorList>
            <person name="Shieh W.Y."/>
        </authorList>
    </citation>
    <scope>NUCLEOTIDE SEQUENCE [LARGE SCALE GENOMIC DNA]</scope>
    <source>
        <strain evidence="2 3">GTF-13</strain>
    </source>
</reference>
<accession>A0A3P3VP31</accession>
<protein>
    <submittedName>
        <fullName evidence="2">Uncharacterized protein</fullName>
    </submittedName>
</protein>
<evidence type="ECO:0000313" key="2">
    <source>
        <dbReference type="EMBL" id="RRJ84107.1"/>
    </source>
</evidence>
<comment type="caution">
    <text evidence="2">The sequence shown here is derived from an EMBL/GenBank/DDBJ whole genome shotgun (WGS) entry which is preliminary data.</text>
</comment>
<dbReference type="SUPFAM" id="SSF51294">
    <property type="entry name" value="Hedgehog/intein (Hint) domain"/>
    <property type="match status" value="1"/>
</dbReference>
<name>A0A3P3VP31_9GAMM</name>
<proteinExistence type="predicted"/>
<keyword evidence="3" id="KW-1185">Reference proteome</keyword>
<organism evidence="2 3">
    <name type="scientific">Aestuariirhabdus litorea</name>
    <dbReference type="NCBI Taxonomy" id="2528527"/>
    <lineage>
        <taxon>Bacteria</taxon>
        <taxon>Pseudomonadati</taxon>
        <taxon>Pseudomonadota</taxon>
        <taxon>Gammaproteobacteria</taxon>
        <taxon>Oceanospirillales</taxon>
        <taxon>Aestuariirhabdaceae</taxon>
        <taxon>Aestuariirhabdus</taxon>
    </lineage>
</organism>
<reference evidence="2 3" key="1">
    <citation type="submission" date="2018-08" db="EMBL/GenBank/DDBJ databases">
        <authorList>
            <person name="Khan S.A."/>
        </authorList>
    </citation>
    <scope>NUCLEOTIDE SEQUENCE [LARGE SCALE GENOMIC DNA]</scope>
    <source>
        <strain evidence="2 3">GTF-13</strain>
    </source>
</reference>
<dbReference type="AlphaFoldDB" id="A0A3P3VP31"/>
<dbReference type="EMBL" id="QWEZ01000001">
    <property type="protein sequence ID" value="RRJ84107.1"/>
    <property type="molecule type" value="Genomic_DNA"/>
</dbReference>
<dbReference type="RefSeq" id="WP_125014533.1">
    <property type="nucleotide sequence ID" value="NZ_QWEZ01000001.1"/>
</dbReference>
<evidence type="ECO:0000313" key="3">
    <source>
        <dbReference type="Proteomes" id="UP000280792"/>
    </source>
</evidence>